<evidence type="ECO:0000313" key="2">
    <source>
        <dbReference type="EMBL" id="KAJ7023569.1"/>
    </source>
</evidence>
<feature type="region of interest" description="Disordered" evidence="1">
    <location>
        <begin position="177"/>
        <end position="199"/>
    </location>
</feature>
<dbReference type="AlphaFoldDB" id="A0AAD6S979"/>
<sequence>MTWAPRPRGAVFVGIGLGFQNPNFLSGRGPWPPRVFSGVLLHRHLDPRPLHRAHLPPPGAGMQPTRFSEKDNVNVVPKTYIGIPNSITELIYGALAVGSKATFDGWVCSSEICIWEEASRDSGFSISSYARGNRAFRFCASAHPDEKNGVSGAGVLGPPLSRDFGFSIARGNRALSAHPGEKIKSKPNQPVERKQEGYRRSSAYVARRARYSVVIYRRQSCGIQQQIPENDPKREWVRVRERELKNEKWNAKLSVARLSDHRPRNPGGSTK</sequence>
<accession>A0AAD6S979</accession>
<comment type="caution">
    <text evidence="2">The sequence shown here is derived from an EMBL/GenBank/DDBJ whole genome shotgun (WGS) entry which is preliminary data.</text>
</comment>
<proteinExistence type="predicted"/>
<protein>
    <submittedName>
        <fullName evidence="2">Uncharacterized protein</fullName>
    </submittedName>
</protein>
<evidence type="ECO:0000256" key="1">
    <source>
        <dbReference type="SAM" id="MobiDB-lite"/>
    </source>
</evidence>
<evidence type="ECO:0000313" key="3">
    <source>
        <dbReference type="Proteomes" id="UP001218188"/>
    </source>
</evidence>
<gene>
    <name evidence="2" type="ORF">C8F04DRAFT_1304774</name>
</gene>
<dbReference type="Proteomes" id="UP001218188">
    <property type="component" value="Unassembled WGS sequence"/>
</dbReference>
<dbReference type="EMBL" id="JARJCM010000186">
    <property type="protein sequence ID" value="KAJ7023569.1"/>
    <property type="molecule type" value="Genomic_DNA"/>
</dbReference>
<organism evidence="2 3">
    <name type="scientific">Mycena alexandri</name>
    <dbReference type="NCBI Taxonomy" id="1745969"/>
    <lineage>
        <taxon>Eukaryota</taxon>
        <taxon>Fungi</taxon>
        <taxon>Dikarya</taxon>
        <taxon>Basidiomycota</taxon>
        <taxon>Agaricomycotina</taxon>
        <taxon>Agaricomycetes</taxon>
        <taxon>Agaricomycetidae</taxon>
        <taxon>Agaricales</taxon>
        <taxon>Marasmiineae</taxon>
        <taxon>Mycenaceae</taxon>
        <taxon>Mycena</taxon>
    </lineage>
</organism>
<name>A0AAD6S979_9AGAR</name>
<keyword evidence="3" id="KW-1185">Reference proteome</keyword>
<reference evidence="2" key="1">
    <citation type="submission" date="2023-03" db="EMBL/GenBank/DDBJ databases">
        <title>Massive genome expansion in bonnet fungi (Mycena s.s.) driven by repeated elements and novel gene families across ecological guilds.</title>
        <authorList>
            <consortium name="Lawrence Berkeley National Laboratory"/>
            <person name="Harder C.B."/>
            <person name="Miyauchi S."/>
            <person name="Viragh M."/>
            <person name="Kuo A."/>
            <person name="Thoen E."/>
            <person name="Andreopoulos B."/>
            <person name="Lu D."/>
            <person name="Skrede I."/>
            <person name="Drula E."/>
            <person name="Henrissat B."/>
            <person name="Morin E."/>
            <person name="Kohler A."/>
            <person name="Barry K."/>
            <person name="LaButti K."/>
            <person name="Morin E."/>
            <person name="Salamov A."/>
            <person name="Lipzen A."/>
            <person name="Mereny Z."/>
            <person name="Hegedus B."/>
            <person name="Baldrian P."/>
            <person name="Stursova M."/>
            <person name="Weitz H."/>
            <person name="Taylor A."/>
            <person name="Grigoriev I.V."/>
            <person name="Nagy L.G."/>
            <person name="Martin F."/>
            <person name="Kauserud H."/>
        </authorList>
    </citation>
    <scope>NUCLEOTIDE SEQUENCE</scope>
    <source>
        <strain evidence="2">CBHHK200</strain>
    </source>
</reference>